<keyword evidence="7" id="KW-1185">Reference proteome</keyword>
<evidence type="ECO:0000256" key="1">
    <source>
        <dbReference type="ARBA" id="ARBA00022490"/>
    </source>
</evidence>
<evidence type="ECO:0000256" key="4">
    <source>
        <dbReference type="HAMAP-Rule" id="MF_00279"/>
    </source>
</evidence>
<feature type="binding site" evidence="4">
    <location>
        <position position="21"/>
    </location>
    <ligand>
        <name>3-amino-2-oxopropyl phosphate</name>
        <dbReference type="ChEBI" id="CHEBI:57279"/>
    </ligand>
</feature>
<comment type="similarity">
    <text evidence="4">Belongs to the PNP synthase family.</text>
</comment>
<feature type="binding site" evidence="4">
    <location>
        <position position="103"/>
    </location>
    <ligand>
        <name>1-deoxy-D-xylulose 5-phosphate</name>
        <dbReference type="ChEBI" id="CHEBI:57792"/>
    </ligand>
</feature>
<feature type="active site" description="Proton acceptor" evidence="4">
    <location>
        <position position="73"/>
    </location>
</feature>
<dbReference type="GO" id="GO:0005829">
    <property type="term" value="C:cytosol"/>
    <property type="evidence" value="ECO:0007669"/>
    <property type="project" value="TreeGrafter"/>
</dbReference>
<dbReference type="NCBIfam" id="NF003625">
    <property type="entry name" value="PRK05265.1-3"/>
    <property type="match status" value="1"/>
</dbReference>
<comment type="subcellular location">
    <subcellularLocation>
        <location evidence="4">Cytoplasm</location>
    </subcellularLocation>
</comment>
<dbReference type="GO" id="GO:0033856">
    <property type="term" value="F:pyridoxine 5'-phosphate synthase activity"/>
    <property type="evidence" value="ECO:0007669"/>
    <property type="project" value="UniProtKB-UniRule"/>
</dbReference>
<protein>
    <recommendedName>
        <fullName evidence="4 5">Pyridoxine 5'-phosphate synthase</fullName>
        <shortName evidence="4">PNP synthase</shortName>
        <ecNumber evidence="4 5">2.6.99.2</ecNumber>
    </recommendedName>
</protein>
<dbReference type="CDD" id="cd00003">
    <property type="entry name" value="PNPsynthase"/>
    <property type="match status" value="1"/>
</dbReference>
<dbReference type="NCBIfam" id="TIGR00559">
    <property type="entry name" value="pdxJ"/>
    <property type="match status" value="1"/>
</dbReference>
<proteinExistence type="inferred from homology"/>
<dbReference type="GO" id="GO:0008615">
    <property type="term" value="P:pyridoxine biosynthetic process"/>
    <property type="evidence" value="ECO:0007669"/>
    <property type="project" value="UniProtKB-UniRule"/>
</dbReference>
<reference evidence="6 7" key="1">
    <citation type="submission" date="2020-08" db="EMBL/GenBank/DDBJ databases">
        <title>Complete genome sequence of Entomobacter blattae G55GP.</title>
        <authorList>
            <person name="Poehlein A."/>
            <person name="Guzman J."/>
            <person name="Daniel R."/>
            <person name="Vilcinskas A."/>
        </authorList>
    </citation>
    <scope>NUCLEOTIDE SEQUENCE [LARGE SCALE GENOMIC DNA]</scope>
    <source>
        <strain evidence="6 7">G55GP</strain>
    </source>
</reference>
<feature type="binding site" evidence="4">
    <location>
        <position position="190"/>
    </location>
    <ligand>
        <name>3-amino-2-oxopropyl phosphate</name>
        <dbReference type="ChEBI" id="CHEBI:57279"/>
    </ligand>
</feature>
<dbReference type="UniPathway" id="UPA00244">
    <property type="reaction ID" value="UER00313"/>
</dbReference>
<dbReference type="Gene3D" id="3.20.20.70">
    <property type="entry name" value="Aldolase class I"/>
    <property type="match status" value="1"/>
</dbReference>
<keyword evidence="3 4" id="KW-0664">Pyridoxine biosynthesis</keyword>
<dbReference type="PANTHER" id="PTHR30456:SF0">
    <property type="entry name" value="PYRIDOXINE 5'-PHOSPHATE SYNTHASE"/>
    <property type="match status" value="1"/>
</dbReference>
<dbReference type="EC" id="2.6.99.2" evidence="4 5"/>
<dbReference type="NCBIfam" id="NF003624">
    <property type="entry name" value="PRK05265.1-2"/>
    <property type="match status" value="1"/>
</dbReference>
<dbReference type="RefSeq" id="WP_203414110.1">
    <property type="nucleotide sequence ID" value="NZ_CP060244.1"/>
</dbReference>
<evidence type="ECO:0000313" key="6">
    <source>
        <dbReference type="EMBL" id="QNT77675.1"/>
    </source>
</evidence>
<feature type="binding site" evidence="4">
    <location>
        <position position="48"/>
    </location>
    <ligand>
        <name>1-deoxy-D-xylulose 5-phosphate</name>
        <dbReference type="ChEBI" id="CHEBI:57792"/>
    </ligand>
</feature>
<keyword evidence="2 4" id="KW-0808">Transferase</keyword>
<name>A0A7H1NPG5_9PROT</name>
<feature type="site" description="Transition state stabilizer" evidence="4">
    <location>
        <position position="154"/>
    </location>
</feature>
<feature type="binding site" evidence="4">
    <location>
        <position position="10"/>
    </location>
    <ligand>
        <name>3-amino-2-oxopropyl phosphate</name>
        <dbReference type="ChEBI" id="CHEBI:57279"/>
    </ligand>
</feature>
<feature type="active site" description="Proton acceptor" evidence="4">
    <location>
        <position position="46"/>
    </location>
</feature>
<feature type="binding site" evidence="4">
    <location>
        <position position="53"/>
    </location>
    <ligand>
        <name>1-deoxy-D-xylulose 5-phosphate</name>
        <dbReference type="ChEBI" id="CHEBI:57792"/>
    </ligand>
</feature>
<evidence type="ECO:0000256" key="3">
    <source>
        <dbReference type="ARBA" id="ARBA00023096"/>
    </source>
</evidence>
<dbReference type="AlphaFoldDB" id="A0A7H1NPG5"/>
<dbReference type="SUPFAM" id="SSF63892">
    <property type="entry name" value="Pyridoxine 5'-phosphate synthase"/>
    <property type="match status" value="1"/>
</dbReference>
<feature type="binding site" evidence="4">
    <location>
        <begin position="12"/>
        <end position="13"/>
    </location>
    <ligand>
        <name>1-deoxy-D-xylulose 5-phosphate</name>
        <dbReference type="ChEBI" id="CHEBI:57792"/>
    </ligand>
</feature>
<dbReference type="InterPro" id="IPR004569">
    <property type="entry name" value="PyrdxlP_synth_PdxJ"/>
</dbReference>
<feature type="active site" description="Proton donor" evidence="4">
    <location>
        <position position="189"/>
    </location>
</feature>
<dbReference type="EMBL" id="CP060244">
    <property type="protein sequence ID" value="QNT77675.1"/>
    <property type="molecule type" value="Genomic_DNA"/>
</dbReference>
<organism evidence="6 7">
    <name type="scientific">Entomobacter blattae</name>
    <dbReference type="NCBI Taxonomy" id="2762277"/>
    <lineage>
        <taxon>Bacteria</taxon>
        <taxon>Pseudomonadati</taxon>
        <taxon>Pseudomonadota</taxon>
        <taxon>Alphaproteobacteria</taxon>
        <taxon>Acetobacterales</taxon>
        <taxon>Acetobacteraceae</taxon>
        <taxon>Entomobacter</taxon>
    </lineage>
</organism>
<dbReference type="InterPro" id="IPR013785">
    <property type="entry name" value="Aldolase_TIM"/>
</dbReference>
<dbReference type="NCBIfam" id="NF003627">
    <property type="entry name" value="PRK05265.1-5"/>
    <property type="match status" value="1"/>
</dbReference>
<keyword evidence="1 4" id="KW-0963">Cytoplasm</keyword>
<comment type="function">
    <text evidence="4">Catalyzes the complicated ring closure reaction between the two acyclic compounds 1-deoxy-D-xylulose-5-phosphate (DXP) and 3-amino-2-oxopropyl phosphate (1-amino-acetone-3-phosphate or AAP) to form pyridoxine 5'-phosphate (PNP) and inorganic phosphate.</text>
</comment>
<gene>
    <name evidence="4 6" type="primary">pdxJ</name>
    <name evidence="6" type="ORF">JGUZn3_04250</name>
</gene>
<dbReference type="Proteomes" id="UP000516349">
    <property type="component" value="Chromosome"/>
</dbReference>
<dbReference type="Pfam" id="PF03740">
    <property type="entry name" value="PdxJ"/>
    <property type="match status" value="1"/>
</dbReference>
<evidence type="ECO:0000256" key="2">
    <source>
        <dbReference type="ARBA" id="ARBA00022679"/>
    </source>
</evidence>
<accession>A0A7H1NPG5</accession>
<dbReference type="InterPro" id="IPR036130">
    <property type="entry name" value="Pyridoxine-5'_phos_synth"/>
</dbReference>
<evidence type="ECO:0000256" key="5">
    <source>
        <dbReference type="NCBIfam" id="TIGR00559"/>
    </source>
</evidence>
<evidence type="ECO:0000313" key="7">
    <source>
        <dbReference type="Proteomes" id="UP000516349"/>
    </source>
</evidence>
<comment type="subunit">
    <text evidence="4">Homooctamer; tetramer of dimers.</text>
</comment>
<sequence>MQGKKRLGVNIDHVATLRNARGEGYPNLIHAAEIAIQAGADGITAHLREDRRHIRDEDVFLLKEKLSVPLNLEMAATEEMVGVAQRLRPHACCIVPERREELTTEGGLDVLALKERLKEQIPLLQQAGVRVSLFVAPNDRQLEMAAQLGADVVELHTGVYSHAPAQELSVIAKAARKAYQLGLEVHAGHGLTFGNVAAIAALPEVQELNIGHFIIAQSVFDGLSAVVHHMKHLITNAENENTSLL</sequence>
<feature type="binding site" evidence="4">
    <location>
        <begin position="211"/>
        <end position="212"/>
    </location>
    <ligand>
        <name>3-amino-2-oxopropyl phosphate</name>
        <dbReference type="ChEBI" id="CHEBI:57279"/>
    </ligand>
</feature>
<dbReference type="HAMAP" id="MF_00279">
    <property type="entry name" value="PdxJ"/>
    <property type="match status" value="1"/>
</dbReference>
<comment type="catalytic activity">
    <reaction evidence="4">
        <text>3-amino-2-oxopropyl phosphate + 1-deoxy-D-xylulose 5-phosphate = pyridoxine 5'-phosphate + phosphate + 2 H2O + H(+)</text>
        <dbReference type="Rhea" id="RHEA:15265"/>
        <dbReference type="ChEBI" id="CHEBI:15377"/>
        <dbReference type="ChEBI" id="CHEBI:15378"/>
        <dbReference type="ChEBI" id="CHEBI:43474"/>
        <dbReference type="ChEBI" id="CHEBI:57279"/>
        <dbReference type="ChEBI" id="CHEBI:57792"/>
        <dbReference type="ChEBI" id="CHEBI:58589"/>
        <dbReference type="EC" id="2.6.99.2"/>
    </reaction>
</comment>
<dbReference type="KEGG" id="ebla:JGUZn3_04250"/>
<dbReference type="PANTHER" id="PTHR30456">
    <property type="entry name" value="PYRIDOXINE 5'-PHOSPHATE SYNTHASE"/>
    <property type="match status" value="1"/>
</dbReference>
<comment type="pathway">
    <text evidence="4">Cofactor biosynthesis; pyridoxine 5'-phosphate biosynthesis; pyridoxine 5'-phosphate from D-erythrose 4-phosphate: step 5/5.</text>
</comment>